<reference evidence="21 22" key="1">
    <citation type="submission" date="2014-10" db="EMBL/GenBank/DDBJ databases">
        <title>Draft genome sequence of the proteorhodopsin-containing marine bacterium Dokdonia donghaensis.</title>
        <authorList>
            <person name="Gomez-Consarnau L."/>
            <person name="Gonzalez J.M."/>
            <person name="Riedel T."/>
            <person name="Jaenicke S."/>
            <person name="Wagner-Doebler I."/>
            <person name="Fuhrman J.A."/>
        </authorList>
    </citation>
    <scope>NUCLEOTIDE SEQUENCE [LARGE SCALE GENOMIC DNA]</scope>
    <source>
        <strain evidence="21 22">DSW-1</strain>
    </source>
</reference>
<evidence type="ECO:0000256" key="1">
    <source>
        <dbReference type="ARBA" id="ARBA00001974"/>
    </source>
</evidence>
<comment type="pathway">
    <text evidence="4 19">Cell wall biogenesis; peptidoglycan biosynthesis.</text>
</comment>
<name>A0A0A2GVM8_9FLAO</name>
<evidence type="ECO:0000259" key="20">
    <source>
        <dbReference type="PROSITE" id="PS51387"/>
    </source>
</evidence>
<dbReference type="InterPro" id="IPR036635">
    <property type="entry name" value="MurB_C_sf"/>
</dbReference>
<dbReference type="InterPro" id="IPR016166">
    <property type="entry name" value="FAD-bd_PCMH"/>
</dbReference>
<dbReference type="InterPro" id="IPR036318">
    <property type="entry name" value="FAD-bd_PCMH-like_sf"/>
</dbReference>
<dbReference type="PROSITE" id="PS51387">
    <property type="entry name" value="FAD_PCMH"/>
    <property type="match status" value="1"/>
</dbReference>
<dbReference type="PANTHER" id="PTHR21071:SF4">
    <property type="entry name" value="UDP-N-ACETYLENOLPYRUVOYLGLUCOSAMINE REDUCTASE"/>
    <property type="match status" value="1"/>
</dbReference>
<evidence type="ECO:0000313" key="21">
    <source>
        <dbReference type="EMBL" id="KGO06346.1"/>
    </source>
</evidence>
<dbReference type="UniPathway" id="UPA00219"/>
<dbReference type="InterPro" id="IPR003170">
    <property type="entry name" value="MurB"/>
</dbReference>
<dbReference type="PATRIC" id="fig|1300343.5.peg.2920"/>
<keyword evidence="13 19" id="KW-0573">Peptidoglycan synthesis</keyword>
<comment type="caution">
    <text evidence="21">The sequence shown here is derived from an EMBL/GenBank/DDBJ whole genome shotgun (WGS) entry which is preliminary data.</text>
</comment>
<organism evidence="21 22">
    <name type="scientific">Dokdonia donghaensis DSW-1</name>
    <dbReference type="NCBI Taxonomy" id="1300343"/>
    <lineage>
        <taxon>Bacteria</taxon>
        <taxon>Pseudomonadati</taxon>
        <taxon>Bacteroidota</taxon>
        <taxon>Flavobacteriia</taxon>
        <taxon>Flavobacteriales</taxon>
        <taxon>Flavobacteriaceae</taxon>
        <taxon>Dokdonia</taxon>
    </lineage>
</organism>
<evidence type="ECO:0000256" key="16">
    <source>
        <dbReference type="ARBA" id="ARBA00023316"/>
    </source>
</evidence>
<dbReference type="PANTHER" id="PTHR21071">
    <property type="entry name" value="UDP-N-ACETYLENOLPYRUVOYLGLUCOSAMINE REDUCTASE"/>
    <property type="match status" value="1"/>
</dbReference>
<dbReference type="SUPFAM" id="SSF56176">
    <property type="entry name" value="FAD-binding/transporter-associated domain-like"/>
    <property type="match status" value="1"/>
</dbReference>
<evidence type="ECO:0000256" key="13">
    <source>
        <dbReference type="ARBA" id="ARBA00022984"/>
    </source>
</evidence>
<keyword evidence="7 19" id="KW-0963">Cytoplasm</keyword>
<keyword evidence="12 19" id="KW-0133">Cell shape</keyword>
<feature type="active site" description="Proton donor" evidence="19">
    <location>
        <position position="239"/>
    </location>
</feature>
<evidence type="ECO:0000256" key="18">
    <source>
        <dbReference type="ARBA" id="ARBA00048914"/>
    </source>
</evidence>
<dbReference type="InterPro" id="IPR016169">
    <property type="entry name" value="FAD-bd_PCMH_sub2"/>
</dbReference>
<evidence type="ECO:0000256" key="5">
    <source>
        <dbReference type="ARBA" id="ARBA00012518"/>
    </source>
</evidence>
<evidence type="ECO:0000256" key="7">
    <source>
        <dbReference type="ARBA" id="ARBA00022490"/>
    </source>
</evidence>
<comment type="subcellular location">
    <subcellularLocation>
        <location evidence="3 19">Cytoplasm</location>
    </subcellularLocation>
</comment>
<comment type="similarity">
    <text evidence="19">Belongs to the MurB family.</text>
</comment>
<comment type="function">
    <text evidence="2 19">Cell wall formation.</text>
</comment>
<evidence type="ECO:0000256" key="3">
    <source>
        <dbReference type="ARBA" id="ARBA00004496"/>
    </source>
</evidence>
<dbReference type="EMBL" id="JSAQ01000001">
    <property type="protein sequence ID" value="KGO06346.1"/>
    <property type="molecule type" value="Genomic_DNA"/>
</dbReference>
<dbReference type="Proteomes" id="UP000030140">
    <property type="component" value="Unassembled WGS sequence"/>
</dbReference>
<dbReference type="GO" id="GO:0008762">
    <property type="term" value="F:UDP-N-acetylmuramate dehydrogenase activity"/>
    <property type="evidence" value="ECO:0007669"/>
    <property type="project" value="UniProtKB-UniRule"/>
</dbReference>
<evidence type="ECO:0000256" key="12">
    <source>
        <dbReference type="ARBA" id="ARBA00022960"/>
    </source>
</evidence>
<dbReference type="Gene3D" id="3.30.465.10">
    <property type="match status" value="1"/>
</dbReference>
<evidence type="ECO:0000256" key="11">
    <source>
        <dbReference type="ARBA" id="ARBA00022857"/>
    </source>
</evidence>
<dbReference type="NCBIfam" id="TIGR00179">
    <property type="entry name" value="murB"/>
    <property type="match status" value="1"/>
</dbReference>
<keyword evidence="22" id="KW-1185">Reference proteome</keyword>
<feature type="active site" evidence="19">
    <location>
        <position position="164"/>
    </location>
</feature>
<sequence>MTVQENVSLKAYNTFGIDVNARFFASVSSVQQLQELLGDARYPEPFIIGGGSNMLLTQDVNRLVIHLDIKGISLVDDSFSENEVLLKVAGGENWHEFVLYCVAHNLGGVENLSLIPGNVGTSPVQNIGAYGVELKDTFYECEAVHRDTQEVRVFTLEDCAFGYRDSVFKNELKDAYVITAVTFKLTKSNHNINTDYGAIYDTLKAKKITVPTLKDVSDAVIAIRQSKLPDPKKIGNSGSFFKNPVISQTQFTQLRKVHTEIPFYPIGNEQIKVPAGWLIEQAGFKGKRFGDAGIHDRQALVLVNHGNATGQEVWAVAMKVQAAVEEKFGIKIVPEVNVI</sequence>
<dbReference type="NCBIfam" id="NF000755">
    <property type="entry name" value="PRK00046.1"/>
    <property type="match status" value="1"/>
</dbReference>
<proteinExistence type="inferred from homology"/>
<dbReference type="SUPFAM" id="SSF56194">
    <property type="entry name" value="Uridine diphospho-N-Acetylenolpyruvylglucosamine reductase, MurB, C-terminal domain"/>
    <property type="match status" value="1"/>
</dbReference>
<keyword evidence="14 19" id="KW-0560">Oxidoreductase</keyword>
<dbReference type="GO" id="GO:0071555">
    <property type="term" value="P:cell wall organization"/>
    <property type="evidence" value="ECO:0007669"/>
    <property type="project" value="UniProtKB-KW"/>
</dbReference>
<dbReference type="Pfam" id="PF02873">
    <property type="entry name" value="MurB_C"/>
    <property type="match status" value="1"/>
</dbReference>
<comment type="catalytic activity">
    <reaction evidence="18 19">
        <text>UDP-N-acetyl-alpha-D-muramate + NADP(+) = UDP-N-acetyl-3-O-(1-carboxyvinyl)-alpha-D-glucosamine + NADPH + H(+)</text>
        <dbReference type="Rhea" id="RHEA:12248"/>
        <dbReference type="ChEBI" id="CHEBI:15378"/>
        <dbReference type="ChEBI" id="CHEBI:57783"/>
        <dbReference type="ChEBI" id="CHEBI:58349"/>
        <dbReference type="ChEBI" id="CHEBI:68483"/>
        <dbReference type="ChEBI" id="CHEBI:70757"/>
        <dbReference type="EC" id="1.3.1.98"/>
    </reaction>
</comment>
<evidence type="ECO:0000313" key="22">
    <source>
        <dbReference type="Proteomes" id="UP000030140"/>
    </source>
</evidence>
<evidence type="ECO:0000256" key="9">
    <source>
        <dbReference type="ARBA" id="ARBA00022630"/>
    </source>
</evidence>
<dbReference type="NCBIfam" id="NF010478">
    <property type="entry name" value="PRK13903.1"/>
    <property type="match status" value="1"/>
</dbReference>
<evidence type="ECO:0000256" key="2">
    <source>
        <dbReference type="ARBA" id="ARBA00003921"/>
    </source>
</evidence>
<evidence type="ECO:0000256" key="14">
    <source>
        <dbReference type="ARBA" id="ARBA00023002"/>
    </source>
</evidence>
<gene>
    <name evidence="19" type="primary">murB</name>
    <name evidence="21" type="ORF">NV36_05495</name>
</gene>
<evidence type="ECO:0000256" key="19">
    <source>
        <dbReference type="HAMAP-Rule" id="MF_00037"/>
    </source>
</evidence>
<keyword evidence="15 19" id="KW-0131">Cell cycle</keyword>
<evidence type="ECO:0000256" key="17">
    <source>
        <dbReference type="ARBA" id="ARBA00031026"/>
    </source>
</evidence>
<dbReference type="GO" id="GO:0071949">
    <property type="term" value="F:FAD binding"/>
    <property type="evidence" value="ECO:0007669"/>
    <property type="project" value="InterPro"/>
</dbReference>
<evidence type="ECO:0000256" key="10">
    <source>
        <dbReference type="ARBA" id="ARBA00022827"/>
    </source>
</evidence>
<evidence type="ECO:0000256" key="6">
    <source>
        <dbReference type="ARBA" id="ARBA00015188"/>
    </source>
</evidence>
<dbReference type="KEGG" id="ddo:I597_2872"/>
<dbReference type="GO" id="GO:0051301">
    <property type="term" value="P:cell division"/>
    <property type="evidence" value="ECO:0007669"/>
    <property type="project" value="UniProtKB-KW"/>
</dbReference>
<protein>
    <recommendedName>
        <fullName evidence="6 19">UDP-N-acetylenolpyruvoylglucosamine reductase</fullName>
        <ecNumber evidence="5 19">1.3.1.98</ecNumber>
    </recommendedName>
    <alternativeName>
        <fullName evidence="17 19">UDP-N-acetylmuramate dehydrogenase</fullName>
    </alternativeName>
</protein>
<keyword evidence="10 19" id="KW-0274">FAD</keyword>
<feature type="active site" evidence="19">
    <location>
        <position position="335"/>
    </location>
</feature>
<dbReference type="RefSeq" id="WP_035325352.1">
    <property type="nucleotide sequence ID" value="NZ_CP015125.1"/>
</dbReference>
<dbReference type="Gene3D" id="3.90.78.10">
    <property type="entry name" value="UDP-N-acetylenolpyruvoylglucosamine reductase, C-terminal domain"/>
    <property type="match status" value="1"/>
</dbReference>
<dbReference type="AlphaFoldDB" id="A0A0A2GVM8"/>
<evidence type="ECO:0000256" key="4">
    <source>
        <dbReference type="ARBA" id="ARBA00004752"/>
    </source>
</evidence>
<dbReference type="Gene3D" id="3.30.43.10">
    <property type="entry name" value="Uridine Diphospho-n-acetylenolpyruvylglucosamine Reductase, domain 2"/>
    <property type="match status" value="1"/>
</dbReference>
<keyword evidence="16 19" id="KW-0961">Cell wall biogenesis/degradation</keyword>
<dbReference type="HAMAP" id="MF_00037">
    <property type="entry name" value="MurB"/>
    <property type="match status" value="1"/>
</dbReference>
<feature type="domain" description="FAD-binding PCMH-type" evidence="20">
    <location>
        <begin position="16"/>
        <end position="188"/>
    </location>
</feature>
<dbReference type="GO" id="GO:0009252">
    <property type="term" value="P:peptidoglycan biosynthetic process"/>
    <property type="evidence" value="ECO:0007669"/>
    <property type="project" value="UniProtKB-UniRule"/>
</dbReference>
<dbReference type="GO" id="GO:0005829">
    <property type="term" value="C:cytosol"/>
    <property type="evidence" value="ECO:0007669"/>
    <property type="project" value="TreeGrafter"/>
</dbReference>
<keyword evidence="11 19" id="KW-0521">NADP</keyword>
<evidence type="ECO:0000256" key="15">
    <source>
        <dbReference type="ARBA" id="ARBA00023306"/>
    </source>
</evidence>
<keyword evidence="9 19" id="KW-0285">Flavoprotein</keyword>
<dbReference type="InterPro" id="IPR011601">
    <property type="entry name" value="MurB_C"/>
</dbReference>
<comment type="cofactor">
    <cofactor evidence="1 19">
        <name>FAD</name>
        <dbReference type="ChEBI" id="CHEBI:57692"/>
    </cofactor>
</comment>
<dbReference type="OrthoDB" id="9804753at2"/>
<dbReference type="InterPro" id="IPR006094">
    <property type="entry name" value="Oxid_FAD_bind_N"/>
</dbReference>
<dbReference type="InterPro" id="IPR016167">
    <property type="entry name" value="FAD-bd_PCMH_sub1"/>
</dbReference>
<accession>A0A0A2GVM8</accession>
<keyword evidence="8 19" id="KW-0132">Cell division</keyword>
<dbReference type="EC" id="1.3.1.98" evidence="5 19"/>
<evidence type="ECO:0000256" key="8">
    <source>
        <dbReference type="ARBA" id="ARBA00022618"/>
    </source>
</evidence>
<dbReference type="Pfam" id="PF01565">
    <property type="entry name" value="FAD_binding_4"/>
    <property type="match status" value="1"/>
</dbReference>
<dbReference type="GO" id="GO:0008360">
    <property type="term" value="P:regulation of cell shape"/>
    <property type="evidence" value="ECO:0007669"/>
    <property type="project" value="UniProtKB-KW"/>
</dbReference>